<dbReference type="Proteomes" id="UP000050795">
    <property type="component" value="Unassembled WGS sequence"/>
</dbReference>
<evidence type="ECO:0000313" key="2">
    <source>
        <dbReference type="WBParaSite" id="TREG1_55100.1"/>
    </source>
</evidence>
<dbReference type="PANTHER" id="PTHR12197:SF251">
    <property type="entry name" value="EG:BACR7C10.4 PROTEIN"/>
    <property type="match status" value="1"/>
</dbReference>
<dbReference type="GO" id="GO:0005634">
    <property type="term" value="C:nucleus"/>
    <property type="evidence" value="ECO:0007669"/>
    <property type="project" value="TreeGrafter"/>
</dbReference>
<reference evidence="1" key="1">
    <citation type="submission" date="2022-06" db="EMBL/GenBank/DDBJ databases">
        <authorList>
            <person name="Berger JAMES D."/>
            <person name="Berger JAMES D."/>
        </authorList>
    </citation>
    <scope>NUCLEOTIDE SEQUENCE [LARGE SCALE GENOMIC DNA]</scope>
</reference>
<organism evidence="1 2">
    <name type="scientific">Trichobilharzia regenti</name>
    <name type="common">Nasal bird schistosome</name>
    <dbReference type="NCBI Taxonomy" id="157069"/>
    <lineage>
        <taxon>Eukaryota</taxon>
        <taxon>Metazoa</taxon>
        <taxon>Spiralia</taxon>
        <taxon>Lophotrochozoa</taxon>
        <taxon>Platyhelminthes</taxon>
        <taxon>Trematoda</taxon>
        <taxon>Digenea</taxon>
        <taxon>Strigeidida</taxon>
        <taxon>Schistosomatoidea</taxon>
        <taxon>Schistosomatidae</taxon>
        <taxon>Trichobilharzia</taxon>
    </lineage>
</organism>
<dbReference type="WBParaSite" id="TREG1_55100.1">
    <property type="protein sequence ID" value="TREG1_55100.1"/>
    <property type="gene ID" value="TREG1_55100"/>
</dbReference>
<name>A0AA85K2G6_TRIRE</name>
<accession>A0AA85K2G6</accession>
<dbReference type="Gene3D" id="2.170.270.10">
    <property type="entry name" value="SET domain"/>
    <property type="match status" value="1"/>
</dbReference>
<keyword evidence="1" id="KW-1185">Reference proteome</keyword>
<sequence>MMRYCNRACQRRMWNAHKLECKQYVKCGRLPIAHVRLILRIISVQNEMKDNINSLVSHENEILADINLMEVYHTFRMTLFEFSEGKLPLSEEAIFQLFCRIKINSFMITDANGADVGLALYLRAARLDHSCIPDVQYIFCNQKIVMCRYSTSSLSIKPRINYYDCMTTTEERQTNLMKNYYFKCDCSLCLDTDREKKITSLKCCSPECLSEPIPFEKLPSSVKLKDGSEDSAVKPAIVRYCPVCLEIYDNEVISQVAGCLYGKTEVCPDIDIALDAIIMYARCCQINKSLQNIHLTSIQDNEDVKYHHRYYKLFGHQDSLYLARCCSRAQCITTMSMDLILNNLTKRNHHYRNEQQLEMSKDTFVNIVIACSLTEFYWRLNWLPSDCLRLGQLMYSVASFLLCHIDDVNEFHNCRRMDEIKSFLLCNYDDNNKDNKFSKMNCLGHVLCKFSKIAYDLLSPFAEYRPDWQQGLSILEHYKAQDILTDIDSDDVIDNRLQLT</sequence>
<evidence type="ECO:0000313" key="1">
    <source>
        <dbReference type="Proteomes" id="UP000050795"/>
    </source>
</evidence>
<dbReference type="PANTHER" id="PTHR12197">
    <property type="entry name" value="HISTONE-LYSINE N-METHYLTRANSFERASE SMYD"/>
    <property type="match status" value="1"/>
</dbReference>
<dbReference type="Gene3D" id="6.10.140.2220">
    <property type="match status" value="1"/>
</dbReference>
<reference evidence="2" key="2">
    <citation type="submission" date="2023-11" db="UniProtKB">
        <authorList>
            <consortium name="WormBaseParasite"/>
        </authorList>
    </citation>
    <scope>IDENTIFICATION</scope>
</reference>
<dbReference type="InterPro" id="IPR046341">
    <property type="entry name" value="SET_dom_sf"/>
</dbReference>
<protein>
    <recommendedName>
        <fullName evidence="3">MYND-type domain-containing protein</fullName>
    </recommendedName>
</protein>
<dbReference type="InterPro" id="IPR050869">
    <property type="entry name" value="H3K4_H4K5_MeTrfase"/>
</dbReference>
<dbReference type="Gene3D" id="1.25.40.10">
    <property type="entry name" value="Tetratricopeptide repeat domain"/>
    <property type="match status" value="1"/>
</dbReference>
<evidence type="ECO:0008006" key="3">
    <source>
        <dbReference type="Google" id="ProtNLM"/>
    </source>
</evidence>
<dbReference type="InterPro" id="IPR011990">
    <property type="entry name" value="TPR-like_helical_dom_sf"/>
</dbReference>
<proteinExistence type="predicted"/>
<dbReference type="AlphaFoldDB" id="A0AA85K2G6"/>